<dbReference type="EMBL" id="JAPEUR010000015">
    <property type="protein sequence ID" value="KAJ4328065.1"/>
    <property type="molecule type" value="Genomic_DNA"/>
</dbReference>
<comment type="caution">
    <text evidence="1">The sequence shown here is derived from an EMBL/GenBank/DDBJ whole genome shotgun (WGS) entry which is preliminary data.</text>
</comment>
<dbReference type="Proteomes" id="UP001140502">
    <property type="component" value="Unassembled WGS sequence"/>
</dbReference>
<keyword evidence="2" id="KW-1185">Reference proteome</keyword>
<sequence>MRATTFGAIWAVLVTPIFARGVYLSERDLKALPPVRKDMLQKRADFSEDINFSKIDEDIINVDLADNKLQVHCNKCEVGGRVDADFDENFLNLPESEFKISFAETKGHIDMTVAVGSGAEQIIPLWNTQGIPTDTAQGLALFLELVVSLEGELEATGGFEFTIPGGSWLSVDLKGDIVETSFDGATGNSLEWDLASGSSTLKVSLRLRTELGAGIKLLDLPRAAVGVFMNLVELVVDFERDDNDAVCVLEAAESFNINAGVYADINLDIGEVTLGVNPTASTTLFAGPTAAQCLESATMTGGNVVTQSEGSDIVTQTQGGAIATDDCDEATETIVSGQPQPQPTASTFSTLVTSRRVATITEHVVVTVTEYSEARTTICPEDE</sequence>
<name>A0A9W8WLD4_9HYPO</name>
<accession>A0A9W8WLD4</accession>
<reference evidence="1" key="1">
    <citation type="submission" date="2022-10" db="EMBL/GenBank/DDBJ databases">
        <title>Tapping the CABI collections for fungal endophytes: first genome assemblies for Collariella, Neodidymelliopsis, Ascochyta clinopodiicola, Didymella pomorum, Didymosphaeria variabile, Neocosmospora piperis and Neocucurbitaria cava.</title>
        <authorList>
            <person name="Hill R."/>
        </authorList>
    </citation>
    <scope>NUCLEOTIDE SEQUENCE</scope>
    <source>
        <strain evidence="1">IMI 366586</strain>
    </source>
</reference>
<protein>
    <submittedName>
        <fullName evidence="1">Uncharacterized protein</fullName>
    </submittedName>
</protein>
<proteinExistence type="predicted"/>
<gene>
    <name evidence="1" type="ORF">N0V84_001433</name>
</gene>
<dbReference type="AlphaFoldDB" id="A0A9W8WLD4"/>
<evidence type="ECO:0000313" key="1">
    <source>
        <dbReference type="EMBL" id="KAJ4328065.1"/>
    </source>
</evidence>
<evidence type="ECO:0000313" key="2">
    <source>
        <dbReference type="Proteomes" id="UP001140502"/>
    </source>
</evidence>
<dbReference type="OrthoDB" id="4733706at2759"/>
<organism evidence="1 2">
    <name type="scientific">Fusarium piperis</name>
    <dbReference type="NCBI Taxonomy" id="1435070"/>
    <lineage>
        <taxon>Eukaryota</taxon>
        <taxon>Fungi</taxon>
        <taxon>Dikarya</taxon>
        <taxon>Ascomycota</taxon>
        <taxon>Pezizomycotina</taxon>
        <taxon>Sordariomycetes</taxon>
        <taxon>Hypocreomycetidae</taxon>
        <taxon>Hypocreales</taxon>
        <taxon>Nectriaceae</taxon>
        <taxon>Fusarium</taxon>
        <taxon>Fusarium solani species complex</taxon>
    </lineage>
</organism>